<dbReference type="EMBL" id="KV429032">
    <property type="protein sequence ID" value="KZT74833.1"/>
    <property type="molecule type" value="Genomic_DNA"/>
</dbReference>
<organism evidence="2 3">
    <name type="scientific">Daedalea quercina L-15889</name>
    <dbReference type="NCBI Taxonomy" id="1314783"/>
    <lineage>
        <taxon>Eukaryota</taxon>
        <taxon>Fungi</taxon>
        <taxon>Dikarya</taxon>
        <taxon>Basidiomycota</taxon>
        <taxon>Agaricomycotina</taxon>
        <taxon>Agaricomycetes</taxon>
        <taxon>Polyporales</taxon>
        <taxon>Fomitopsis</taxon>
    </lineage>
</organism>
<keyword evidence="3" id="KW-1185">Reference proteome</keyword>
<gene>
    <name evidence="2" type="ORF">DAEQUDRAFT_659162</name>
</gene>
<evidence type="ECO:0000256" key="1">
    <source>
        <dbReference type="SAM" id="MobiDB-lite"/>
    </source>
</evidence>
<accession>A0A165UFH3</accession>
<feature type="region of interest" description="Disordered" evidence="1">
    <location>
        <begin position="496"/>
        <end position="518"/>
    </location>
</feature>
<dbReference type="Proteomes" id="UP000076727">
    <property type="component" value="Unassembled WGS sequence"/>
</dbReference>
<evidence type="ECO:0000313" key="3">
    <source>
        <dbReference type="Proteomes" id="UP000076727"/>
    </source>
</evidence>
<evidence type="ECO:0008006" key="4">
    <source>
        <dbReference type="Google" id="ProtNLM"/>
    </source>
</evidence>
<reference evidence="2 3" key="1">
    <citation type="journal article" date="2016" name="Mol. Biol. Evol.">
        <title>Comparative Genomics of Early-Diverging Mushroom-Forming Fungi Provides Insights into the Origins of Lignocellulose Decay Capabilities.</title>
        <authorList>
            <person name="Nagy L.G."/>
            <person name="Riley R."/>
            <person name="Tritt A."/>
            <person name="Adam C."/>
            <person name="Daum C."/>
            <person name="Floudas D."/>
            <person name="Sun H."/>
            <person name="Yadav J.S."/>
            <person name="Pangilinan J."/>
            <person name="Larsson K.H."/>
            <person name="Matsuura K."/>
            <person name="Barry K."/>
            <person name="Labutti K."/>
            <person name="Kuo R."/>
            <person name="Ohm R.A."/>
            <person name="Bhattacharya S.S."/>
            <person name="Shirouzu T."/>
            <person name="Yoshinaga Y."/>
            <person name="Martin F.M."/>
            <person name="Grigoriev I.V."/>
            <person name="Hibbett D.S."/>
        </authorList>
    </citation>
    <scope>NUCLEOTIDE SEQUENCE [LARGE SCALE GENOMIC DNA]</scope>
    <source>
        <strain evidence="2 3">L-15889</strain>
    </source>
</reference>
<protein>
    <recommendedName>
        <fullName evidence="4">Nucleolar 27S pre-rRNA processing Urb2/Npa2 C-terminal domain-containing protein</fullName>
    </recommendedName>
</protein>
<proteinExistence type="predicted"/>
<dbReference type="STRING" id="1314783.A0A165UFH3"/>
<name>A0A165UFH3_9APHY</name>
<sequence length="1075" mass="119314">MIASSLGSAQDFIKTLKAHPDPPHADGPSKIELAREAWNNAAFYFPNKDETIVDWLLTRLLKDKAKVGEANPVIDSRYWQLLFDILCPPDEATGKRTDTRHAAKRWLLPLLNRIPLAPIVTAYFQLSSSVDERARVTLDELSSRCFASIWPLASPKFSPDTLLECFGALLARLATNWRGEDDHPKTDPHISQAALFIISSYRSAYGNLANKKKLYTTFLQHHFLHWLQCSQYGNLHGAAQCPLISEIYSAGTETLFSVDVLRNIDDHMCDATLKDALRKALSSSTKAVLRALPSLFASFVLSLKRNRNALFSQSSNNAAGHSSTQVQVDGLAFYALCEENIIASPSSHVPLMWDTRIALLKTVDSESLYHASDANGTMVLRDSGSLAIRVLTSSREDAVYVDKAVDVLAALTRIDYDLMAPNLPVIWPALARWQASGIEPREAYATALGSPLFSLETLDRLGSAIRGFLTPGQLREVTRVVVEKFRGAFEQYREQEKRATAEDGDGPRKKRRKSTSDNTRVDPQWCAVEFALVSRIGVVVLSSLAIRTTSDDSRQELREVVGVACASVIPRALKATLKALGADNRRGTWAWQVVATGALHLYHDRKCHGWPDVQLNEDVGMRLRALLGNDDILPEFSLMIARTLLNDTASDVTGAQRIIDDVLRCLEGLPSLDNTDELRWSGKSHELNDNKSFAPLRVSRMLSQQLTPATILAVTLHSADVWELRRFRDAFSAQLRDATAPLANMDVQKLLESTKTSVPRKLQAEVISSIAAFGILLHTPEDYLPRAMRLDFLQRALVADVLIGTGAVKDKDVDPGSLLIVREFIRRVTSHSGNIDQLGVEGYFGYLLRPESLRPVDTTLGEEDDLNSVTLDLIGSYLASFLLRARNGEERLATKAVEDIKKYLDVPVEQRLSSSSLLGDGTLLRLVSTVASNYALTQLPQQLQVSLRGLYERMVAVYSTSLLRTPPMDESSVQVGLRDDSLNVLRMWSHTLWLGRWIQADMNTLPRFGTLLLGQLLADRQETPSAAICLALLDILKEEFYSATTGQRQTYIGLMVAGYVTCSRCCDYDGMRLSS</sequence>
<evidence type="ECO:0000313" key="2">
    <source>
        <dbReference type="EMBL" id="KZT74833.1"/>
    </source>
</evidence>
<dbReference type="OrthoDB" id="160374at2759"/>
<dbReference type="AlphaFoldDB" id="A0A165UFH3"/>
<feature type="compositionally biased region" description="Basic and acidic residues" evidence="1">
    <location>
        <begin position="496"/>
        <end position="507"/>
    </location>
</feature>